<feature type="transmembrane region" description="Helical" evidence="9">
    <location>
        <begin position="276"/>
        <end position="297"/>
    </location>
</feature>
<feature type="transmembrane region" description="Helical" evidence="9">
    <location>
        <begin position="350"/>
        <end position="369"/>
    </location>
</feature>
<feature type="transmembrane region" description="Helical" evidence="9">
    <location>
        <begin position="44"/>
        <end position="66"/>
    </location>
</feature>
<sequence length="452" mass="48335">MKHRLRKKEYMFVASMLFGLLFGAGNLIFPAAMGQAAAREMLPALVGFCITGVGLPLLAVAAMGLSESEDLFAMGRKVGSGFAYFFTCALYLAIGPLFAIPRTATVSFQVGVVPFVSPEEQSAALLIFSLLFFAVTLYFAFRPSGILTWVGKVLTPLFLFFLGILICAAVLAPMGDATALMPTAAYESHSFFTGLLEGYNTMDVLGVLAYGNILIRSIRLLGLSEPRDISYGTIVSGSLAALLMVVIYAALTYVGAQSRSVYGIDANGGDVLHHIALYYFGSFGSILLGITITFACLKTSIGLITACSTAFAQLFPRACSYHVYVILFCLFSCAVANVGLSRIIGYSLPALYFLYPISMMLIVLCLLEAQIGYRRSVFVCGMIGTGIAAVFDLLRALPPGIREILPAYTALRDLGDMLPFAALGMGWALPATVGTLFGYLLSLRKSGLPPAK</sequence>
<dbReference type="RefSeq" id="WP_009350541.1">
    <property type="nucleotide sequence ID" value="NZ_GL638151.1"/>
</dbReference>
<dbReference type="AlphaFoldDB" id="E7N4E9"/>
<gene>
    <name evidence="10" type="primary">brnQ</name>
    <name evidence="10" type="ORF">HMPREF9555_01893</name>
</gene>
<feature type="transmembrane region" description="Helical" evidence="9">
    <location>
        <begin position="121"/>
        <end position="141"/>
    </location>
</feature>
<dbReference type="GO" id="GO:0015190">
    <property type="term" value="F:L-leucine transmembrane transporter activity"/>
    <property type="evidence" value="ECO:0007669"/>
    <property type="project" value="TreeGrafter"/>
</dbReference>
<feature type="transmembrane region" description="Helical" evidence="9">
    <location>
        <begin position="78"/>
        <end position="101"/>
    </location>
</feature>
<comment type="function">
    <text evidence="9">Component of the transport system for branched-chain amino acids.</text>
</comment>
<dbReference type="Proteomes" id="UP000004633">
    <property type="component" value="Unassembled WGS sequence"/>
</dbReference>
<organism evidence="10 11">
    <name type="scientific">Selenomonas artemidis F0399</name>
    <dbReference type="NCBI Taxonomy" id="749551"/>
    <lineage>
        <taxon>Bacteria</taxon>
        <taxon>Bacillati</taxon>
        <taxon>Bacillota</taxon>
        <taxon>Negativicutes</taxon>
        <taxon>Selenomonadales</taxon>
        <taxon>Selenomonadaceae</taxon>
        <taxon>Selenomonas</taxon>
    </lineage>
</organism>
<evidence type="ECO:0000256" key="3">
    <source>
        <dbReference type="ARBA" id="ARBA00022448"/>
    </source>
</evidence>
<dbReference type="NCBIfam" id="TIGR00796">
    <property type="entry name" value="livcs"/>
    <property type="match status" value="1"/>
</dbReference>
<feature type="transmembrane region" description="Helical" evidence="9">
    <location>
        <begin position="417"/>
        <end position="442"/>
    </location>
</feature>
<keyword evidence="6 9" id="KW-0029">Amino-acid transport</keyword>
<keyword evidence="3 9" id="KW-0813">Transport</keyword>
<dbReference type="GO" id="GO:0015188">
    <property type="term" value="F:L-isoleucine transmembrane transporter activity"/>
    <property type="evidence" value="ECO:0007669"/>
    <property type="project" value="TreeGrafter"/>
</dbReference>
<keyword evidence="4" id="KW-1003">Cell membrane</keyword>
<comment type="subcellular location">
    <subcellularLocation>
        <location evidence="1 9">Cell membrane</location>
        <topology evidence="1 9">Multi-pass membrane protein</topology>
    </subcellularLocation>
</comment>
<evidence type="ECO:0000313" key="11">
    <source>
        <dbReference type="Proteomes" id="UP000004633"/>
    </source>
</evidence>
<keyword evidence="8 9" id="KW-0472">Membrane</keyword>
<evidence type="ECO:0000256" key="9">
    <source>
        <dbReference type="RuleBase" id="RU362122"/>
    </source>
</evidence>
<feature type="transmembrane region" description="Helical" evidence="9">
    <location>
        <begin position="234"/>
        <end position="256"/>
    </location>
</feature>
<accession>E7N4E9</accession>
<dbReference type="HOGENOM" id="CLU_036807_0_1_9"/>
<evidence type="ECO:0000256" key="7">
    <source>
        <dbReference type="ARBA" id="ARBA00022989"/>
    </source>
</evidence>
<comment type="similarity">
    <text evidence="2 9">Belongs to the branched chain amino acid transporter family.</text>
</comment>
<evidence type="ECO:0000256" key="8">
    <source>
        <dbReference type="ARBA" id="ARBA00023136"/>
    </source>
</evidence>
<keyword evidence="7 9" id="KW-1133">Transmembrane helix</keyword>
<dbReference type="PANTHER" id="PTHR30588">
    <property type="entry name" value="BRANCHED-CHAIN AMINO ACID TRANSPORT SYSTEM 2 CARRIER PROTEIN"/>
    <property type="match status" value="1"/>
</dbReference>
<feature type="transmembrane region" description="Helical" evidence="9">
    <location>
        <begin position="318"/>
        <end position="344"/>
    </location>
</feature>
<evidence type="ECO:0000256" key="1">
    <source>
        <dbReference type="ARBA" id="ARBA00004651"/>
    </source>
</evidence>
<dbReference type="EMBL" id="AECV01000049">
    <property type="protein sequence ID" value="EFW28966.1"/>
    <property type="molecule type" value="Genomic_DNA"/>
</dbReference>
<dbReference type="GO" id="GO:0015818">
    <property type="term" value="P:isoleucine transport"/>
    <property type="evidence" value="ECO:0007669"/>
    <property type="project" value="TreeGrafter"/>
</dbReference>
<comment type="caution">
    <text evidence="10">The sequence shown here is derived from an EMBL/GenBank/DDBJ whole genome shotgun (WGS) entry which is preliminary data.</text>
</comment>
<evidence type="ECO:0000313" key="10">
    <source>
        <dbReference type="EMBL" id="EFW28966.1"/>
    </source>
</evidence>
<feature type="transmembrane region" description="Helical" evidence="9">
    <location>
        <begin position="376"/>
        <end position="397"/>
    </location>
</feature>
<dbReference type="GO" id="GO:0005886">
    <property type="term" value="C:plasma membrane"/>
    <property type="evidence" value="ECO:0007669"/>
    <property type="project" value="UniProtKB-SubCell"/>
</dbReference>
<dbReference type="Pfam" id="PF05525">
    <property type="entry name" value="Branch_AA_trans"/>
    <property type="match status" value="1"/>
</dbReference>
<dbReference type="GO" id="GO:0005304">
    <property type="term" value="F:L-valine transmembrane transporter activity"/>
    <property type="evidence" value="ECO:0007669"/>
    <property type="project" value="TreeGrafter"/>
</dbReference>
<evidence type="ECO:0000256" key="6">
    <source>
        <dbReference type="ARBA" id="ARBA00022970"/>
    </source>
</evidence>
<evidence type="ECO:0000256" key="4">
    <source>
        <dbReference type="ARBA" id="ARBA00022475"/>
    </source>
</evidence>
<protein>
    <recommendedName>
        <fullName evidence="9">Branched-chain amino acid transport system carrier protein</fullName>
    </recommendedName>
</protein>
<dbReference type="InterPro" id="IPR004685">
    <property type="entry name" value="Brnchd-chn_aa_trnsp_Livcs"/>
</dbReference>
<dbReference type="PANTHER" id="PTHR30588:SF0">
    <property type="entry name" value="BRANCHED-CHAIN AMINO ACID PERMEASE BRNQ"/>
    <property type="match status" value="1"/>
</dbReference>
<reference evidence="10 11" key="1">
    <citation type="submission" date="2010-08" db="EMBL/GenBank/DDBJ databases">
        <authorList>
            <person name="Weinstock G."/>
            <person name="Sodergren E."/>
            <person name="Clifton S."/>
            <person name="Fulton L."/>
            <person name="Fulton B."/>
            <person name="Courtney L."/>
            <person name="Fronick C."/>
            <person name="Harrison M."/>
            <person name="Strong C."/>
            <person name="Farmer C."/>
            <person name="Delahaunty K."/>
            <person name="Markovic C."/>
            <person name="Hall O."/>
            <person name="Minx P."/>
            <person name="Tomlinson C."/>
            <person name="Mitreva M."/>
            <person name="Hou S."/>
            <person name="Chen J."/>
            <person name="Wollam A."/>
            <person name="Pepin K.H."/>
            <person name="Johnson M."/>
            <person name="Bhonagiri V."/>
            <person name="Zhang X."/>
            <person name="Suruliraj S."/>
            <person name="Warren W."/>
            <person name="Chinwalla A."/>
            <person name="Mardis E.R."/>
            <person name="Wilson R.K."/>
        </authorList>
    </citation>
    <scope>NUCLEOTIDE SEQUENCE [LARGE SCALE GENOMIC DNA]</scope>
    <source>
        <strain evidence="10 11">F0399</strain>
    </source>
</reference>
<keyword evidence="5 9" id="KW-0812">Transmembrane</keyword>
<comment type="caution">
    <text evidence="9">Lacks conserved residue(s) required for the propagation of feature annotation.</text>
</comment>
<evidence type="ECO:0000256" key="5">
    <source>
        <dbReference type="ARBA" id="ARBA00022692"/>
    </source>
</evidence>
<feature type="transmembrane region" description="Helical" evidence="9">
    <location>
        <begin position="153"/>
        <end position="172"/>
    </location>
</feature>
<keyword evidence="11" id="KW-1185">Reference proteome</keyword>
<proteinExistence type="inferred from homology"/>
<evidence type="ECO:0000256" key="2">
    <source>
        <dbReference type="ARBA" id="ARBA00008540"/>
    </source>
</evidence>
<name>E7N4E9_9FIRM</name>
<dbReference type="GO" id="GO:0015820">
    <property type="term" value="P:L-leucine transport"/>
    <property type="evidence" value="ECO:0007669"/>
    <property type="project" value="TreeGrafter"/>
</dbReference>